<feature type="domain" description="Glycosyltransferase 2-like" evidence="1">
    <location>
        <begin position="21"/>
        <end position="140"/>
    </location>
</feature>
<proteinExistence type="predicted"/>
<dbReference type="SUPFAM" id="SSF53448">
    <property type="entry name" value="Nucleotide-diphospho-sugar transferases"/>
    <property type="match status" value="1"/>
</dbReference>
<comment type="caution">
    <text evidence="2">The sequence shown here is derived from an EMBL/GenBank/DDBJ whole genome shotgun (WGS) entry which is preliminary data.</text>
</comment>
<evidence type="ECO:0000313" key="3">
    <source>
        <dbReference type="Proteomes" id="UP000778797"/>
    </source>
</evidence>
<evidence type="ECO:0000259" key="1">
    <source>
        <dbReference type="Pfam" id="PF00535"/>
    </source>
</evidence>
<dbReference type="RefSeq" id="WP_227476542.1">
    <property type="nucleotide sequence ID" value="NZ_JAFMPT010000005.1"/>
</dbReference>
<dbReference type="Proteomes" id="UP000778797">
    <property type="component" value="Unassembled WGS sequence"/>
</dbReference>
<gene>
    <name evidence="2" type="ORF">J1C55_05795</name>
</gene>
<dbReference type="Pfam" id="PF00535">
    <property type="entry name" value="Glycos_transf_2"/>
    <property type="match status" value="1"/>
</dbReference>
<sequence>MAYKIEILMSTMYKTDLTFLEAIFKNNKHFSNYNILIVNQTDSDKLLVSEYKNIKVINSFERGSPASRNLAISKATGDICLMADDDIIYMPDFIEYIKNAYIKNASADMISFEAIDDDEKLYANYASVKTHNIESLKAIYTWVITFKRDVFAKHNIYFNHYFGVGSVFKGETEYVFLRNALDKKLKMHHQKQTIVSHPNHSSGRLMGSDNAVYARSALHYRFYGSLSYIWVFKYVFHIWRYGHINFFQILKKLKVGFEGISKYKDLKKAGEIDKIYVS</sequence>
<keyword evidence="3" id="KW-1185">Reference proteome</keyword>
<protein>
    <submittedName>
        <fullName evidence="2">Glycosyltransferase family 2 protein</fullName>
    </submittedName>
</protein>
<accession>A0ABS8EM63</accession>
<dbReference type="CDD" id="cd00761">
    <property type="entry name" value="Glyco_tranf_GTA_type"/>
    <property type="match status" value="1"/>
</dbReference>
<reference evidence="2" key="1">
    <citation type="submission" date="2021-03" db="EMBL/GenBank/DDBJ databases">
        <authorList>
            <person name="Ping X."/>
        </authorList>
    </citation>
    <scope>NUCLEOTIDE SEQUENCE</scope>
    <source>
        <strain evidence="2">E313</strain>
    </source>
</reference>
<evidence type="ECO:0000313" key="2">
    <source>
        <dbReference type="EMBL" id="MCC1484097.1"/>
    </source>
</evidence>
<dbReference type="Gene3D" id="3.90.550.10">
    <property type="entry name" value="Spore Coat Polysaccharide Biosynthesis Protein SpsA, Chain A"/>
    <property type="match status" value="1"/>
</dbReference>
<dbReference type="InterPro" id="IPR029044">
    <property type="entry name" value="Nucleotide-diphossugar_trans"/>
</dbReference>
<organism evidence="2 3">
    <name type="scientific">Winogradskyella immobilis</name>
    <dbReference type="NCBI Taxonomy" id="2816852"/>
    <lineage>
        <taxon>Bacteria</taxon>
        <taxon>Pseudomonadati</taxon>
        <taxon>Bacteroidota</taxon>
        <taxon>Flavobacteriia</taxon>
        <taxon>Flavobacteriales</taxon>
        <taxon>Flavobacteriaceae</taxon>
        <taxon>Winogradskyella</taxon>
    </lineage>
</organism>
<dbReference type="InterPro" id="IPR001173">
    <property type="entry name" value="Glyco_trans_2-like"/>
</dbReference>
<reference evidence="2" key="2">
    <citation type="submission" date="2021-10" db="EMBL/GenBank/DDBJ databases">
        <title>Genome of Winogradskyella sp. E313.</title>
        <authorList>
            <person name="Zhou Y."/>
        </authorList>
    </citation>
    <scope>NUCLEOTIDE SEQUENCE</scope>
    <source>
        <strain evidence="2">E313</strain>
    </source>
</reference>
<name>A0ABS8EM63_9FLAO</name>
<dbReference type="EMBL" id="JAFMPT010000005">
    <property type="protein sequence ID" value="MCC1484097.1"/>
    <property type="molecule type" value="Genomic_DNA"/>
</dbReference>